<dbReference type="PANTHER" id="PTHR22692:SF26">
    <property type="entry name" value="SH3 DOMAIN-CONTAINING PROTEIN"/>
    <property type="match status" value="1"/>
</dbReference>
<feature type="domain" description="MyTH4" evidence="1">
    <location>
        <begin position="190"/>
        <end position="244"/>
    </location>
</feature>
<dbReference type="InterPro" id="IPR000857">
    <property type="entry name" value="MyTH4_dom"/>
</dbReference>
<dbReference type="AlphaFoldDB" id="A0A183EN93"/>
<dbReference type="InterPro" id="IPR051567">
    <property type="entry name" value="Unconventional_Myosin_ATPase"/>
</dbReference>
<evidence type="ECO:0000259" key="1">
    <source>
        <dbReference type="PROSITE" id="PS51016"/>
    </source>
</evidence>
<organism evidence="2">
    <name type="scientific">Gongylonema pulchrum</name>
    <dbReference type="NCBI Taxonomy" id="637853"/>
    <lineage>
        <taxon>Eukaryota</taxon>
        <taxon>Metazoa</taxon>
        <taxon>Ecdysozoa</taxon>
        <taxon>Nematoda</taxon>
        <taxon>Chromadorea</taxon>
        <taxon>Rhabditida</taxon>
        <taxon>Spirurina</taxon>
        <taxon>Spiruromorpha</taxon>
        <taxon>Spiruroidea</taxon>
        <taxon>Gongylonematidae</taxon>
        <taxon>Gongylonema</taxon>
    </lineage>
</organism>
<dbReference type="SUPFAM" id="SSF52540">
    <property type="entry name" value="P-loop containing nucleoside triphosphate hydrolases"/>
    <property type="match status" value="1"/>
</dbReference>
<dbReference type="Gene3D" id="1.20.5.190">
    <property type="match status" value="1"/>
</dbReference>
<dbReference type="Pfam" id="PF00612">
    <property type="entry name" value="IQ"/>
    <property type="match status" value="2"/>
</dbReference>
<reference evidence="2" key="1">
    <citation type="submission" date="2016-06" db="UniProtKB">
        <authorList>
            <consortium name="WormBaseParasite"/>
        </authorList>
    </citation>
    <scope>IDENTIFICATION</scope>
</reference>
<dbReference type="InterPro" id="IPR038185">
    <property type="entry name" value="MyTH4_dom_sf"/>
</dbReference>
<evidence type="ECO:0000313" key="2">
    <source>
        <dbReference type="WBParaSite" id="GPUH_0002246101-mRNA-1"/>
    </source>
</evidence>
<accession>A0A183EN93</accession>
<dbReference type="SMART" id="SM00015">
    <property type="entry name" value="IQ"/>
    <property type="match status" value="2"/>
</dbReference>
<name>A0A183EN93_9BILA</name>
<dbReference type="PROSITE" id="PS51016">
    <property type="entry name" value="MYTH4"/>
    <property type="match status" value="1"/>
</dbReference>
<dbReference type="Gene3D" id="1.25.40.530">
    <property type="entry name" value="MyTH4 domain"/>
    <property type="match status" value="1"/>
</dbReference>
<dbReference type="InterPro" id="IPR000048">
    <property type="entry name" value="IQ_motif_EF-hand-BS"/>
</dbReference>
<protein>
    <submittedName>
        <fullName evidence="2">MyTH4 domain-containing protein</fullName>
    </submittedName>
</protein>
<dbReference type="PANTHER" id="PTHR22692">
    <property type="entry name" value="MYOSIN VII, XV"/>
    <property type="match status" value="1"/>
</dbReference>
<dbReference type="InterPro" id="IPR027417">
    <property type="entry name" value="P-loop_NTPase"/>
</dbReference>
<proteinExistence type="predicted"/>
<dbReference type="WBParaSite" id="GPUH_0002246101-mRNA-1">
    <property type="protein sequence ID" value="GPUH_0002246101-mRNA-1"/>
    <property type="gene ID" value="GPUH_0002246101"/>
</dbReference>
<dbReference type="PROSITE" id="PS50096">
    <property type="entry name" value="IQ"/>
    <property type="match status" value="1"/>
</dbReference>
<dbReference type="GO" id="GO:0005856">
    <property type="term" value="C:cytoskeleton"/>
    <property type="evidence" value="ECO:0007669"/>
    <property type="project" value="InterPro"/>
</dbReference>
<sequence>LLCFGFPGKTKVFLREELRDRLETRRDSLLEQSATVIQKNVRKWLAAKKFAEQRRATVVLQSGLRGWRARREVDRRRKELRRAIDMETRKTRRLNLYAEAEGGVNSDAAAKENGAAAAQSSSLAAVQYLDLPVNVKKQLASETMLSRMTDIRTVHHYIPFNKRIGKPLQLPVQTLEQFAERNFKGHILEVRREPIASPFLHKDTEDEYSKSLEMFAMILRYMNDTQLNCEQLAILGKAIIQMLI</sequence>